<dbReference type="InterPro" id="IPR029068">
    <property type="entry name" value="Glyas_Bleomycin-R_OHBP_Dase"/>
</dbReference>
<comment type="similarity">
    <text evidence="2">Belongs to the pterin-4-alpha-carbinolamine dehydratase family.</text>
</comment>
<dbReference type="InterPro" id="IPR041581">
    <property type="entry name" value="Glyoxalase_6"/>
</dbReference>
<accession>A0A1H4M4B4</accession>
<protein>
    <recommendedName>
        <fullName evidence="4">Putative pterin-4-alpha-carbinolamine dehydratase</fullName>
        <ecNumber evidence="3">4.2.1.96</ecNumber>
    </recommendedName>
</protein>
<dbReference type="RefSeq" id="WP_090968165.1">
    <property type="nucleotide sequence ID" value="NZ_FNRT01000002.1"/>
</dbReference>
<evidence type="ECO:0000256" key="3">
    <source>
        <dbReference type="ARBA" id="ARBA00013252"/>
    </source>
</evidence>
<evidence type="ECO:0000313" key="7">
    <source>
        <dbReference type="EMBL" id="SEB77856.1"/>
    </source>
</evidence>
<organism evidence="7 8">
    <name type="scientific">Nocardioides exalbidus</name>
    <dbReference type="NCBI Taxonomy" id="402596"/>
    <lineage>
        <taxon>Bacteria</taxon>
        <taxon>Bacillati</taxon>
        <taxon>Actinomycetota</taxon>
        <taxon>Actinomycetes</taxon>
        <taxon>Propionibacteriales</taxon>
        <taxon>Nocardioidaceae</taxon>
        <taxon>Nocardioides</taxon>
    </lineage>
</organism>
<sequence>MDMIPSEQIAQAGLTDWRKLAQGLHARYLVGSFAEAVRLVSAISEAGESVGHHPRAVLGNGHVDLELVTADAIYRDDDGTEYVVEWPTQQDLDLARRIEAIASDLGLTADPAAVAELELGLDVDASGDVAPVWAALLTGDLASQGRRTPGDEVRDASVRVPNLWFDDLDEDAAPGQRFHVEVYVAAEARDGRVAAALAAGGTIVDDSQAPGLTVIADQEGNRGVICVA</sequence>
<evidence type="ECO:0000259" key="6">
    <source>
        <dbReference type="Pfam" id="PF18029"/>
    </source>
</evidence>
<dbReference type="InterPro" id="IPR001533">
    <property type="entry name" value="Pterin_deHydtase"/>
</dbReference>
<gene>
    <name evidence="7" type="ORF">SAMN04489844_1040</name>
</gene>
<dbReference type="SUPFAM" id="SSF55248">
    <property type="entry name" value="PCD-like"/>
    <property type="match status" value="1"/>
</dbReference>
<evidence type="ECO:0000256" key="2">
    <source>
        <dbReference type="ARBA" id="ARBA00006472"/>
    </source>
</evidence>
<dbReference type="Gene3D" id="3.10.180.10">
    <property type="entry name" value="2,3-Dihydroxybiphenyl 1,2-Dioxygenase, domain 1"/>
    <property type="match status" value="1"/>
</dbReference>
<dbReference type="GO" id="GO:0008124">
    <property type="term" value="F:4-alpha-hydroxytetrahydrobiopterin dehydratase activity"/>
    <property type="evidence" value="ECO:0007669"/>
    <property type="project" value="UniProtKB-EC"/>
</dbReference>
<dbReference type="STRING" id="402596.SAMN04489844_1040"/>
<dbReference type="GO" id="GO:0006729">
    <property type="term" value="P:tetrahydrobiopterin biosynthetic process"/>
    <property type="evidence" value="ECO:0007669"/>
    <property type="project" value="InterPro"/>
</dbReference>
<dbReference type="EMBL" id="FNRT01000002">
    <property type="protein sequence ID" value="SEB77856.1"/>
    <property type="molecule type" value="Genomic_DNA"/>
</dbReference>
<dbReference type="Pfam" id="PF18029">
    <property type="entry name" value="Glyoxalase_6"/>
    <property type="match status" value="1"/>
</dbReference>
<evidence type="ECO:0000256" key="5">
    <source>
        <dbReference type="ARBA" id="ARBA00023239"/>
    </source>
</evidence>
<keyword evidence="8" id="KW-1185">Reference proteome</keyword>
<dbReference type="Proteomes" id="UP000198742">
    <property type="component" value="Unassembled WGS sequence"/>
</dbReference>
<evidence type="ECO:0000313" key="8">
    <source>
        <dbReference type="Proteomes" id="UP000198742"/>
    </source>
</evidence>
<dbReference type="Pfam" id="PF01329">
    <property type="entry name" value="Pterin_4a"/>
    <property type="match status" value="1"/>
</dbReference>
<dbReference type="Gene3D" id="3.30.1360.20">
    <property type="entry name" value="Transcriptional coactivator/pterin dehydratase"/>
    <property type="match status" value="1"/>
</dbReference>
<feature type="domain" description="Glyoxalase-like" evidence="6">
    <location>
        <begin position="121"/>
        <end position="222"/>
    </location>
</feature>
<comment type="catalytic activity">
    <reaction evidence="1">
        <text>(4aS,6R)-4a-hydroxy-L-erythro-5,6,7,8-tetrahydrobiopterin = (6R)-L-erythro-6,7-dihydrobiopterin + H2O</text>
        <dbReference type="Rhea" id="RHEA:11920"/>
        <dbReference type="ChEBI" id="CHEBI:15377"/>
        <dbReference type="ChEBI" id="CHEBI:15642"/>
        <dbReference type="ChEBI" id="CHEBI:43120"/>
        <dbReference type="EC" id="4.2.1.96"/>
    </reaction>
</comment>
<dbReference type="AlphaFoldDB" id="A0A1H4M4B4"/>
<dbReference type="OrthoDB" id="15077at2"/>
<keyword evidence="5" id="KW-0456">Lyase</keyword>
<reference evidence="8" key="1">
    <citation type="submission" date="2016-10" db="EMBL/GenBank/DDBJ databases">
        <authorList>
            <person name="Varghese N."/>
            <person name="Submissions S."/>
        </authorList>
    </citation>
    <scope>NUCLEOTIDE SEQUENCE [LARGE SCALE GENOMIC DNA]</scope>
    <source>
        <strain evidence="8">DSM 22017</strain>
    </source>
</reference>
<proteinExistence type="inferred from homology"/>
<evidence type="ECO:0000256" key="1">
    <source>
        <dbReference type="ARBA" id="ARBA00001554"/>
    </source>
</evidence>
<evidence type="ECO:0000256" key="4">
    <source>
        <dbReference type="ARBA" id="ARBA00021735"/>
    </source>
</evidence>
<dbReference type="EC" id="4.2.1.96" evidence="3"/>
<dbReference type="InterPro" id="IPR036428">
    <property type="entry name" value="PCD_sf"/>
</dbReference>
<name>A0A1H4M4B4_9ACTN</name>